<feature type="compositionally biased region" description="Pro residues" evidence="1">
    <location>
        <begin position="82"/>
        <end position="96"/>
    </location>
</feature>
<accession>A0A0G1UUX7</accession>
<evidence type="ECO:0000256" key="1">
    <source>
        <dbReference type="SAM" id="MobiDB-lite"/>
    </source>
</evidence>
<name>A0A0G1UUX7_9BACT</name>
<proteinExistence type="predicted"/>
<dbReference type="EMBL" id="LCNT01000003">
    <property type="protein sequence ID" value="KKU61515.1"/>
    <property type="molecule type" value="Genomic_DNA"/>
</dbReference>
<protein>
    <submittedName>
        <fullName evidence="2">Peptidase S1, chymotrypsin</fullName>
    </submittedName>
</protein>
<evidence type="ECO:0000313" key="3">
    <source>
        <dbReference type="Proteomes" id="UP000033860"/>
    </source>
</evidence>
<sequence>MFARMKFKWLKNKKKILGFGGLSVAVVGLAVALTALQTGGLDIRSLASPPKTNEFCEVIRKNDPNCERVPSKLKNCCQSTPSPSPTPTPSPTPLVSPTPGDGSLPACPAGTDADRCIDVDQPNDIVGGVCLSEIDSGETTYTACCAEGKKPVYDFDSAKYICQ</sequence>
<dbReference type="AlphaFoldDB" id="A0A0G1UUX7"/>
<feature type="region of interest" description="Disordered" evidence="1">
    <location>
        <begin position="76"/>
        <end position="104"/>
    </location>
</feature>
<reference evidence="2 3" key="1">
    <citation type="journal article" date="2015" name="Nature">
        <title>rRNA introns, odd ribosomes, and small enigmatic genomes across a large radiation of phyla.</title>
        <authorList>
            <person name="Brown C.T."/>
            <person name="Hug L.A."/>
            <person name="Thomas B.C."/>
            <person name="Sharon I."/>
            <person name="Castelle C.J."/>
            <person name="Singh A."/>
            <person name="Wilkins M.J."/>
            <person name="Williams K.H."/>
            <person name="Banfield J.F."/>
        </authorList>
    </citation>
    <scope>NUCLEOTIDE SEQUENCE [LARGE SCALE GENOMIC DNA]</scope>
</reference>
<evidence type="ECO:0000313" key="2">
    <source>
        <dbReference type="EMBL" id="KKU61515.1"/>
    </source>
</evidence>
<dbReference type="Proteomes" id="UP000033860">
    <property type="component" value="Unassembled WGS sequence"/>
</dbReference>
<gene>
    <name evidence="2" type="ORF">UX85_C0003G0174</name>
</gene>
<comment type="caution">
    <text evidence="2">The sequence shown here is derived from an EMBL/GenBank/DDBJ whole genome shotgun (WGS) entry which is preliminary data.</text>
</comment>
<organism evidence="2 3">
    <name type="scientific">Candidatus Beckwithbacteria bacterium GW2011_GWB1_47_15</name>
    <dbReference type="NCBI Taxonomy" id="1618371"/>
    <lineage>
        <taxon>Bacteria</taxon>
        <taxon>Candidatus Beckwithiibacteriota</taxon>
    </lineage>
</organism>